<proteinExistence type="predicted"/>
<dbReference type="Gene3D" id="1.20.120.1080">
    <property type="match status" value="1"/>
</dbReference>
<accession>A0A9W9M4V3</accession>
<dbReference type="PANTHER" id="PTHR18934:SF203">
    <property type="entry name" value="ATP-DEPENDENT RNA HELICASE A"/>
    <property type="match status" value="1"/>
</dbReference>
<sequence length="1019" mass="113198">MATGTSACIHLRNIKKVCLFVRNEACSNPHRGLVLSRFPQFSRNIHTICSTTTPLRSTRKLHLLGPIIAGNRSALKGWPTTGAHYFTYRPPLLESAVNKVVSNKSPADDLLTQRQQYTSSQIAIVHLPIQPDVLSTIKDARKVLEYANRDMLWADGSRKVELQPQLPRHGPNLARGTANWLRFKHRPDTCDSPDFQAFKRKKLELPVRLFTKQVLSAINSNTYSIIDGEFDSGKTTQVPQIILEDAISNSTAVSCRVLCVQLNELEAVKMAKEVARERYEKPGDTTFHGVPPDHIARLPWGTITYCSRQDLLRILKDGSSILEQFSHIILDEAQLHGLNLNVGMMLLKRFVEQRKSIGASVPKVILMGSFTHVDGLCSYFGTKTADGTLLPAHVTIPRGFPVEKYYLEEVMGNIAHSLTPEILEPLLHEDKNTQIFLDSHFKLFGKSRTVKINRLGMEIVPCGLISATLLSLLSTTKTGSIHVFVPRSSHAKAVIKQITAFGPKLGFDFADKDRFRIIHLHSKMATEEKAEVHLGIPPGCRRLIISRESSNFPIPDVRYIVDSGKSMNNSLTKKGLGIDWISKPIASQRAERAGRVQAGEYYFLGAKKCFDSLPVTIPTTATTSHSDLQQACLHVKRATSGTSLSIAELFAQTYEPPQEFNVCAAVDDLKELQLLDQQEELTTLGHTLVDLNMDPCFGKMVALGIIFQCLDPMLILASLGWKPNLFSRMLSSPDPDPADPDPGPSVGESFIRSINESGYHVAIINTFGAIRQMLHKEGKLPAFEDKVSEDCLSKVYHTATPEIERIIERLIAAQIIPADKSFGNGASFSCGSLNTNSKNEALIKTLLLQCLSSSLAVKPFGYTTIKFKSGEIAERDPNYSISNNYIMAYNFGSVRASKPHGMIQKTQVNPLAACLLGSKIEQEEDNVILDSWVKIKLQNVESRGNEVAKDLVQTHKVFNEALRTAFKILPYQGMASFDSSAEWISYLDARDHLLKTIQKTLQDILHAQDLRLPPTGPKH</sequence>
<dbReference type="GO" id="GO:0004386">
    <property type="term" value="F:helicase activity"/>
    <property type="evidence" value="ECO:0007669"/>
    <property type="project" value="TreeGrafter"/>
</dbReference>
<dbReference type="OrthoDB" id="5600252at2759"/>
<dbReference type="Gene3D" id="3.40.50.300">
    <property type="entry name" value="P-loop containing nucleotide triphosphate hydrolases"/>
    <property type="match status" value="2"/>
</dbReference>
<protein>
    <recommendedName>
        <fullName evidence="1">Helicase-associated domain-containing protein</fullName>
    </recommendedName>
</protein>
<dbReference type="EMBL" id="JAPQKQ010000007">
    <property type="protein sequence ID" value="KAJ5187342.1"/>
    <property type="molecule type" value="Genomic_DNA"/>
</dbReference>
<dbReference type="PANTHER" id="PTHR18934">
    <property type="entry name" value="ATP-DEPENDENT RNA HELICASE"/>
    <property type="match status" value="1"/>
</dbReference>
<dbReference type="GO" id="GO:0003723">
    <property type="term" value="F:RNA binding"/>
    <property type="evidence" value="ECO:0007669"/>
    <property type="project" value="TreeGrafter"/>
</dbReference>
<dbReference type="Proteomes" id="UP001150942">
    <property type="component" value="Unassembled WGS sequence"/>
</dbReference>
<gene>
    <name evidence="2" type="ORF">N7449_010336</name>
</gene>
<dbReference type="SMART" id="SM00847">
    <property type="entry name" value="HA2"/>
    <property type="match status" value="1"/>
</dbReference>
<feature type="domain" description="Helicase-associated" evidence="1">
    <location>
        <begin position="664"/>
        <end position="764"/>
    </location>
</feature>
<keyword evidence="3" id="KW-1185">Reference proteome</keyword>
<dbReference type="AlphaFoldDB" id="A0A9W9M4V3"/>
<evidence type="ECO:0000259" key="1">
    <source>
        <dbReference type="SMART" id="SM00847"/>
    </source>
</evidence>
<organism evidence="2 3">
    <name type="scientific">Penicillium cf. viridicatum</name>
    <dbReference type="NCBI Taxonomy" id="2972119"/>
    <lineage>
        <taxon>Eukaryota</taxon>
        <taxon>Fungi</taxon>
        <taxon>Dikarya</taxon>
        <taxon>Ascomycota</taxon>
        <taxon>Pezizomycotina</taxon>
        <taxon>Eurotiomycetes</taxon>
        <taxon>Eurotiomycetidae</taxon>
        <taxon>Eurotiales</taxon>
        <taxon>Aspergillaceae</taxon>
        <taxon>Penicillium</taxon>
    </lineage>
</organism>
<reference evidence="2" key="2">
    <citation type="journal article" date="2023" name="IMA Fungus">
        <title>Comparative genomic study of the Penicillium genus elucidates a diverse pangenome and 15 lateral gene transfer events.</title>
        <authorList>
            <person name="Petersen C."/>
            <person name="Sorensen T."/>
            <person name="Nielsen M.R."/>
            <person name="Sondergaard T.E."/>
            <person name="Sorensen J.L."/>
            <person name="Fitzpatrick D.A."/>
            <person name="Frisvad J.C."/>
            <person name="Nielsen K.L."/>
        </authorList>
    </citation>
    <scope>NUCLEOTIDE SEQUENCE</scope>
    <source>
        <strain evidence="2">IBT 20477</strain>
    </source>
</reference>
<dbReference type="InterPro" id="IPR007502">
    <property type="entry name" value="Helicase-assoc_dom"/>
</dbReference>
<reference evidence="2" key="1">
    <citation type="submission" date="2022-11" db="EMBL/GenBank/DDBJ databases">
        <authorList>
            <person name="Petersen C."/>
        </authorList>
    </citation>
    <scope>NUCLEOTIDE SEQUENCE</scope>
    <source>
        <strain evidence="2">IBT 20477</strain>
    </source>
</reference>
<evidence type="ECO:0000313" key="2">
    <source>
        <dbReference type="EMBL" id="KAJ5187342.1"/>
    </source>
</evidence>
<dbReference type="SUPFAM" id="SSF52540">
    <property type="entry name" value="P-loop containing nucleoside triphosphate hydrolases"/>
    <property type="match status" value="1"/>
</dbReference>
<comment type="caution">
    <text evidence="2">The sequence shown here is derived from an EMBL/GenBank/DDBJ whole genome shotgun (WGS) entry which is preliminary data.</text>
</comment>
<dbReference type="InterPro" id="IPR027417">
    <property type="entry name" value="P-loop_NTPase"/>
</dbReference>
<name>A0A9W9M4V3_9EURO</name>
<evidence type="ECO:0000313" key="3">
    <source>
        <dbReference type="Proteomes" id="UP001150942"/>
    </source>
</evidence>